<keyword evidence="2" id="KW-0378">Hydrolase</keyword>
<dbReference type="PROSITE" id="PS51347">
    <property type="entry name" value="PHOSPHOTRIESTERASE_2"/>
    <property type="match status" value="1"/>
</dbReference>
<feature type="modified residue" description="N6-carboxylysine" evidence="3">
    <location>
        <position position="143"/>
    </location>
</feature>
<evidence type="ECO:0000313" key="4">
    <source>
        <dbReference type="EMBL" id="WAX58966.1"/>
    </source>
</evidence>
<evidence type="ECO:0000256" key="2">
    <source>
        <dbReference type="ARBA" id="ARBA00022801"/>
    </source>
</evidence>
<proteinExistence type="inferred from homology"/>
<comment type="similarity">
    <text evidence="3">Belongs to the metallo-dependent hydrolases superfamily. Phosphotriesterase family.</text>
</comment>
<dbReference type="SUPFAM" id="SSF51556">
    <property type="entry name" value="Metallo-dependent hydrolases"/>
    <property type="match status" value="1"/>
</dbReference>
<dbReference type="Proteomes" id="UP001164693">
    <property type="component" value="Chromosome"/>
</dbReference>
<reference evidence="4" key="1">
    <citation type="submission" date="2022-05" db="EMBL/GenBank/DDBJ databases">
        <title>Jatrophihabitans sp. SB3-54 whole genome sequence.</title>
        <authorList>
            <person name="Suh M.K."/>
            <person name="Eom M.K."/>
            <person name="Kim J.S."/>
            <person name="Kim H.S."/>
            <person name="Do H.E."/>
            <person name="Shin Y.K."/>
            <person name="Lee J.-S."/>
        </authorList>
    </citation>
    <scope>NUCLEOTIDE SEQUENCE</scope>
    <source>
        <strain evidence="4">SB3-54</strain>
    </source>
</reference>
<evidence type="ECO:0008006" key="6">
    <source>
        <dbReference type="Google" id="ProtNLM"/>
    </source>
</evidence>
<dbReference type="Gene3D" id="3.20.20.140">
    <property type="entry name" value="Metal-dependent hydrolases"/>
    <property type="match status" value="1"/>
</dbReference>
<dbReference type="PANTHER" id="PTHR10819">
    <property type="entry name" value="PHOSPHOTRIESTERASE-RELATED"/>
    <property type="match status" value="1"/>
</dbReference>
<accession>A0ABY7K6R8</accession>
<organism evidence="4 5">
    <name type="scientific">Jatrophihabitans cynanchi</name>
    <dbReference type="NCBI Taxonomy" id="2944128"/>
    <lineage>
        <taxon>Bacteria</taxon>
        <taxon>Bacillati</taxon>
        <taxon>Actinomycetota</taxon>
        <taxon>Actinomycetes</taxon>
        <taxon>Jatrophihabitantales</taxon>
        <taxon>Jatrophihabitantaceae</taxon>
        <taxon>Jatrophihabitans</taxon>
    </lineage>
</organism>
<keyword evidence="1" id="KW-0479">Metal-binding</keyword>
<dbReference type="EMBL" id="CP097463">
    <property type="protein sequence ID" value="WAX58966.1"/>
    <property type="molecule type" value="Genomic_DNA"/>
</dbReference>
<dbReference type="InterPro" id="IPR001559">
    <property type="entry name" value="Phosphotriesterase"/>
</dbReference>
<gene>
    <name evidence="4" type="ORF">M6B22_09455</name>
</gene>
<dbReference type="InterPro" id="IPR032466">
    <property type="entry name" value="Metal_Hydrolase"/>
</dbReference>
<dbReference type="RefSeq" id="WP_269445505.1">
    <property type="nucleotide sequence ID" value="NZ_CP097463.1"/>
</dbReference>
<evidence type="ECO:0000313" key="5">
    <source>
        <dbReference type="Proteomes" id="UP001164693"/>
    </source>
</evidence>
<sequence length="346" mass="38339">MGKIHTVLGEIDQADAGVMLTHEHIIYANPGADLDHNTIYDVDAVSTEVAASLDDTKARFGLGTMVDLTANELGRNPETLKKTAQKSRVHIIGTTGFFPERIGIPYHFRKQDVGYMADFFVRDLTVGMAYANKLWDVRAGVIKIATGSSDGHEGQTPVQESGLRITPIEEQIVRAAGRAQARTGCPINTHTEPSDFEVTNPGIEQLDLLTAEGADPTKVLIGHAFVHPNLDQMVEICERGAMLQIDHIGIPWRHSSADELDELIAKHVAALVERGYLSQLTFSYDRFFHWQHTGAAAEGDLQNEAVKMDYLWEFFVPRLAKHGFGEAELKTVLVDNPARLFAWDRK</sequence>
<keyword evidence="5" id="KW-1185">Reference proteome</keyword>
<evidence type="ECO:0000256" key="3">
    <source>
        <dbReference type="PROSITE-ProRule" id="PRU00679"/>
    </source>
</evidence>
<name>A0ABY7K6R8_9ACTN</name>
<evidence type="ECO:0000256" key="1">
    <source>
        <dbReference type="ARBA" id="ARBA00022723"/>
    </source>
</evidence>
<dbReference type="Pfam" id="PF02126">
    <property type="entry name" value="PTE"/>
    <property type="match status" value="1"/>
</dbReference>
<protein>
    <recommendedName>
        <fullName evidence="6">Phosphotriesterase-related protein</fullName>
    </recommendedName>
</protein>
<dbReference type="PANTHER" id="PTHR10819:SF3">
    <property type="entry name" value="PHOSPHOTRIESTERASE-RELATED PROTEIN"/>
    <property type="match status" value="1"/>
</dbReference>